<evidence type="ECO:0000256" key="1">
    <source>
        <dbReference type="ARBA" id="ARBA00022598"/>
    </source>
</evidence>
<sequence>METGFSLIKKPGVNIDKRIETSFNCNVISISDGILCVGKRENYSQYNEEKIIHLIGDIHNLDFINELISNLCSNAKNAEPAHIIMIMIKQLGIQSLSLLEGDFCIIIENNNSTYQVITNPFGMNPVSIISSHDEHSLWITNNLKVFASVEGDKAIHFKNPSLVCIDGPRQNNYSPIHNAIKLKPASINEISFDRKGYFYNKVSDLLFCSNHCETNFDEDLLLQIIDNYIQSPISDSYNQYKKVGIPLSGGLDSSLITLLASEQFDNIYTYSIGTESFNEFPYAEIVSECLHTNHENKILDEKDIINGVIESIYYNEIFDGLSAEIQSGLFNVYKMANKNSELLLTGYGSDLLFGGVINPSSQHDPNQELSQLVYRTQWTSEFSTLGPREFGIDVRHPFWTRRLISLCENMNHKLKIRDNENKYILRKYVDSFKKLPDEIVWRKKIGIHEGSAVDQSFANTLGVKVDNYYEKNLFTYKMYQSLILGRININDYNLDEIKKIITE</sequence>
<dbReference type="AlphaFoldDB" id="A0A1M5A0E8"/>
<dbReference type="CDD" id="cd01991">
    <property type="entry name" value="Asn_synthase_B_C"/>
    <property type="match status" value="1"/>
</dbReference>
<feature type="domain" description="Carbapenam-3-carboxylate synthase N-terminal" evidence="5">
    <location>
        <begin position="29"/>
        <end position="202"/>
    </location>
</feature>
<protein>
    <submittedName>
        <fullName evidence="6">(Carboxymethyl)proline beta-lactam-synthase</fullName>
    </submittedName>
</protein>
<keyword evidence="3" id="KW-0067">ATP-binding</keyword>
<evidence type="ECO:0000259" key="4">
    <source>
        <dbReference type="Pfam" id="PF00733"/>
    </source>
</evidence>
<dbReference type="Gene3D" id="3.60.20.10">
    <property type="entry name" value="Glutamine Phosphoribosylpyrophosphate, subunit 1, domain 1"/>
    <property type="match status" value="1"/>
</dbReference>
<organism evidence="6 7">
    <name type="scientific">Vibrio gazogenes DSM 21264 = NBRC 103151</name>
    <dbReference type="NCBI Taxonomy" id="1123492"/>
    <lineage>
        <taxon>Bacteria</taxon>
        <taxon>Pseudomonadati</taxon>
        <taxon>Pseudomonadota</taxon>
        <taxon>Gammaproteobacteria</taxon>
        <taxon>Vibrionales</taxon>
        <taxon>Vibrionaceae</taxon>
        <taxon>Vibrio</taxon>
    </lineage>
</organism>
<reference evidence="7" key="1">
    <citation type="submission" date="2016-11" db="EMBL/GenBank/DDBJ databases">
        <authorList>
            <person name="Varghese N."/>
            <person name="Submissions S."/>
        </authorList>
    </citation>
    <scope>NUCLEOTIDE SEQUENCE [LARGE SCALE GENOMIC DNA]</scope>
    <source>
        <strain evidence="7">DSM 21264</strain>
    </source>
</reference>
<gene>
    <name evidence="6" type="ORF">SAMN02745781_01754</name>
</gene>
<keyword evidence="1" id="KW-0436">Ligase</keyword>
<dbReference type="PANTHER" id="PTHR11772:SF2">
    <property type="entry name" value="ASPARAGINE SYNTHETASE [GLUTAMINE-HYDROLYZING]"/>
    <property type="match status" value="1"/>
</dbReference>
<dbReference type="Gene3D" id="3.40.50.620">
    <property type="entry name" value="HUPs"/>
    <property type="match status" value="1"/>
</dbReference>
<dbReference type="GO" id="GO:0005524">
    <property type="term" value="F:ATP binding"/>
    <property type="evidence" value="ECO:0007669"/>
    <property type="project" value="UniProtKB-KW"/>
</dbReference>
<dbReference type="SUPFAM" id="SSF56235">
    <property type="entry name" value="N-terminal nucleophile aminohydrolases (Ntn hydrolases)"/>
    <property type="match status" value="1"/>
</dbReference>
<dbReference type="EMBL" id="FQUH01000007">
    <property type="protein sequence ID" value="SHF23773.1"/>
    <property type="molecule type" value="Genomic_DNA"/>
</dbReference>
<dbReference type="PANTHER" id="PTHR11772">
    <property type="entry name" value="ASPARAGINE SYNTHETASE"/>
    <property type="match status" value="1"/>
</dbReference>
<dbReference type="GO" id="GO:0006529">
    <property type="term" value="P:asparagine biosynthetic process"/>
    <property type="evidence" value="ECO:0007669"/>
    <property type="project" value="InterPro"/>
</dbReference>
<evidence type="ECO:0000313" key="7">
    <source>
        <dbReference type="Proteomes" id="UP000184159"/>
    </source>
</evidence>
<evidence type="ECO:0000256" key="3">
    <source>
        <dbReference type="ARBA" id="ARBA00022840"/>
    </source>
</evidence>
<accession>A0A1M5A0E8</accession>
<dbReference type="InterPro" id="IPR029055">
    <property type="entry name" value="Ntn_hydrolases_N"/>
</dbReference>
<evidence type="ECO:0000256" key="2">
    <source>
        <dbReference type="ARBA" id="ARBA00022741"/>
    </source>
</evidence>
<feature type="domain" description="Asparagine synthetase" evidence="4">
    <location>
        <begin position="241"/>
        <end position="357"/>
    </location>
</feature>
<evidence type="ECO:0000313" key="6">
    <source>
        <dbReference type="EMBL" id="SHF23773.1"/>
    </source>
</evidence>
<dbReference type="InterPro" id="IPR014729">
    <property type="entry name" value="Rossmann-like_a/b/a_fold"/>
</dbReference>
<dbReference type="InterPro" id="IPR001962">
    <property type="entry name" value="Asn_synthase"/>
</dbReference>
<dbReference type="RefSeq" id="WP_072958119.1">
    <property type="nucleotide sequence ID" value="NZ_FQUH01000007.1"/>
</dbReference>
<dbReference type="InterPro" id="IPR015230">
    <property type="entry name" value="CarA_N"/>
</dbReference>
<dbReference type="Proteomes" id="UP000184159">
    <property type="component" value="Unassembled WGS sequence"/>
</dbReference>
<feature type="domain" description="Asparagine synthetase" evidence="4">
    <location>
        <begin position="390"/>
        <end position="453"/>
    </location>
</feature>
<dbReference type="SUPFAM" id="SSF52402">
    <property type="entry name" value="Adenine nucleotide alpha hydrolases-like"/>
    <property type="match status" value="1"/>
</dbReference>
<proteinExistence type="predicted"/>
<dbReference type="GO" id="GO:0004066">
    <property type="term" value="F:asparagine synthase (glutamine-hydrolyzing) activity"/>
    <property type="evidence" value="ECO:0007669"/>
    <property type="project" value="InterPro"/>
</dbReference>
<evidence type="ECO:0000259" key="5">
    <source>
        <dbReference type="Pfam" id="PF09147"/>
    </source>
</evidence>
<keyword evidence="7" id="KW-1185">Reference proteome</keyword>
<dbReference type="GO" id="GO:0005829">
    <property type="term" value="C:cytosol"/>
    <property type="evidence" value="ECO:0007669"/>
    <property type="project" value="TreeGrafter"/>
</dbReference>
<keyword evidence="2" id="KW-0547">Nucleotide-binding</keyword>
<name>A0A1M5A0E8_VIBGA</name>
<dbReference type="Pfam" id="PF09147">
    <property type="entry name" value="CarA_N"/>
    <property type="match status" value="1"/>
</dbReference>
<dbReference type="Pfam" id="PF00733">
    <property type="entry name" value="Asn_synthase"/>
    <property type="match status" value="2"/>
</dbReference>
<dbReference type="InterPro" id="IPR050795">
    <property type="entry name" value="Asn_Synthetase"/>
</dbReference>